<protein>
    <recommendedName>
        <fullName evidence="6">TF-B3 domain-containing protein</fullName>
    </recommendedName>
</protein>
<dbReference type="PANTHER" id="PTHR31920">
    <property type="entry name" value="B3 DOMAIN-CONTAINING"/>
    <property type="match status" value="1"/>
</dbReference>
<evidence type="ECO:0000256" key="3">
    <source>
        <dbReference type="ARBA" id="ARBA00023125"/>
    </source>
</evidence>
<dbReference type="InterPro" id="IPR015300">
    <property type="entry name" value="DNA-bd_pseudobarrel_sf"/>
</dbReference>
<dbReference type="InterPro" id="IPR050655">
    <property type="entry name" value="Plant_B3_domain"/>
</dbReference>
<dbReference type="SUPFAM" id="SSF101936">
    <property type="entry name" value="DNA-binding pseudobarrel domain"/>
    <property type="match status" value="3"/>
</dbReference>
<feature type="domain" description="TF-B3" evidence="6">
    <location>
        <begin position="314"/>
        <end position="393"/>
    </location>
</feature>
<organism evidence="7 8">
    <name type="scientific">Hevea brasiliensis</name>
    <name type="common">Para rubber tree</name>
    <name type="synonym">Siphonia brasiliensis</name>
    <dbReference type="NCBI Taxonomy" id="3981"/>
    <lineage>
        <taxon>Eukaryota</taxon>
        <taxon>Viridiplantae</taxon>
        <taxon>Streptophyta</taxon>
        <taxon>Embryophyta</taxon>
        <taxon>Tracheophyta</taxon>
        <taxon>Spermatophyta</taxon>
        <taxon>Magnoliopsida</taxon>
        <taxon>eudicotyledons</taxon>
        <taxon>Gunneridae</taxon>
        <taxon>Pentapetalae</taxon>
        <taxon>rosids</taxon>
        <taxon>fabids</taxon>
        <taxon>Malpighiales</taxon>
        <taxon>Euphorbiaceae</taxon>
        <taxon>Crotonoideae</taxon>
        <taxon>Micrandreae</taxon>
        <taxon>Hevea</taxon>
    </lineage>
</organism>
<comment type="subcellular location">
    <subcellularLocation>
        <location evidence="1">Nucleus</location>
    </subcellularLocation>
</comment>
<comment type="caution">
    <text evidence="7">The sequence shown here is derived from an EMBL/GenBank/DDBJ whole genome shotgun (WGS) entry which is preliminary data.</text>
</comment>
<keyword evidence="2" id="KW-0805">Transcription regulation</keyword>
<evidence type="ECO:0000256" key="1">
    <source>
        <dbReference type="ARBA" id="ARBA00004123"/>
    </source>
</evidence>
<dbReference type="Proteomes" id="UP000467840">
    <property type="component" value="Chromosome 10"/>
</dbReference>
<dbReference type="PANTHER" id="PTHR31920:SF108">
    <property type="entry name" value="B3 DOMAIN-CONTAINING TRANSCRIPTION FACTOR VRN1-LIKE"/>
    <property type="match status" value="1"/>
</dbReference>
<proteinExistence type="predicted"/>
<feature type="domain" description="TF-B3" evidence="6">
    <location>
        <begin position="1"/>
        <end position="85"/>
    </location>
</feature>
<keyword evidence="5" id="KW-0539">Nucleus</keyword>
<name>A0A6A6N277_HEVBR</name>
<evidence type="ECO:0000256" key="2">
    <source>
        <dbReference type="ARBA" id="ARBA00023015"/>
    </source>
</evidence>
<dbReference type="Gene3D" id="2.40.330.10">
    <property type="entry name" value="DNA-binding pseudobarrel domain"/>
    <property type="match status" value="3"/>
</dbReference>
<dbReference type="PROSITE" id="PS50863">
    <property type="entry name" value="B3"/>
    <property type="match status" value="2"/>
</dbReference>
<dbReference type="CDD" id="cd10017">
    <property type="entry name" value="B3_DNA"/>
    <property type="match status" value="2"/>
</dbReference>
<sequence>MDLGTLEEIPRKFVRRYGSDLSSPALLKVPSGDKWKVELVKCDGEIWLKNGWQEFVEHYSLALGSFIIFEYEQNCLFNVIIIDKSASEIDYPLSITNGDNGKPNLEQEFPEPEIEENENENEFSILCHFSPSRKTKGKSPLPFPQAHKKIKVENPTENVNEHFPTGQFEGMYSKKRTLHGAVTRRKPLTAEEKANAFHKASTNFKSGNPYFMIAMPPSFHSRLNIPATAAREYFNKSGAVTLNTVDGKTWSVRWLHEGNSKQLKHEESLIHKQFDPGNSSKALGAIEAAKNFNSVNPFFKVIIRPSYGRTSVPVPLNLVAKSTKQGTNKVILQVESRLWPVKLVRYQFYGTALLSGGWPKFSKENFLQVGDVCIFELINSEAVLLKVTIFRNVN</sequence>
<dbReference type="SMART" id="SM01019">
    <property type="entry name" value="B3"/>
    <property type="match status" value="3"/>
</dbReference>
<keyword evidence="4" id="KW-0804">Transcription</keyword>
<dbReference type="GO" id="GO:0003677">
    <property type="term" value="F:DNA binding"/>
    <property type="evidence" value="ECO:0007669"/>
    <property type="project" value="UniProtKB-KW"/>
</dbReference>
<evidence type="ECO:0000256" key="5">
    <source>
        <dbReference type="ARBA" id="ARBA00023242"/>
    </source>
</evidence>
<evidence type="ECO:0000313" key="7">
    <source>
        <dbReference type="EMBL" id="KAF2318758.1"/>
    </source>
</evidence>
<gene>
    <name evidence="7" type="ORF">GH714_010493</name>
</gene>
<evidence type="ECO:0000256" key="4">
    <source>
        <dbReference type="ARBA" id="ARBA00023163"/>
    </source>
</evidence>
<evidence type="ECO:0000259" key="6">
    <source>
        <dbReference type="PROSITE" id="PS50863"/>
    </source>
</evidence>
<dbReference type="EMBL" id="JAAGAX010000003">
    <property type="protein sequence ID" value="KAF2318758.1"/>
    <property type="molecule type" value="Genomic_DNA"/>
</dbReference>
<evidence type="ECO:0000313" key="8">
    <source>
        <dbReference type="Proteomes" id="UP000467840"/>
    </source>
</evidence>
<dbReference type="Pfam" id="PF02362">
    <property type="entry name" value="B3"/>
    <property type="match status" value="2"/>
</dbReference>
<reference evidence="7 8" key="1">
    <citation type="journal article" date="2020" name="Mol. Plant">
        <title>The Chromosome-Based Rubber Tree Genome Provides New Insights into Spurge Genome Evolution and Rubber Biosynthesis.</title>
        <authorList>
            <person name="Liu J."/>
            <person name="Shi C."/>
            <person name="Shi C.C."/>
            <person name="Li W."/>
            <person name="Zhang Q.J."/>
            <person name="Zhang Y."/>
            <person name="Li K."/>
            <person name="Lu H.F."/>
            <person name="Shi C."/>
            <person name="Zhu S.T."/>
            <person name="Xiao Z.Y."/>
            <person name="Nan H."/>
            <person name="Yue Y."/>
            <person name="Zhu X.G."/>
            <person name="Wu Y."/>
            <person name="Hong X.N."/>
            <person name="Fan G.Y."/>
            <person name="Tong Y."/>
            <person name="Zhang D."/>
            <person name="Mao C.L."/>
            <person name="Liu Y.L."/>
            <person name="Hao S.J."/>
            <person name="Liu W.Q."/>
            <person name="Lv M.Q."/>
            <person name="Zhang H.B."/>
            <person name="Liu Y."/>
            <person name="Hu-Tang G.R."/>
            <person name="Wang J.P."/>
            <person name="Wang J.H."/>
            <person name="Sun Y.H."/>
            <person name="Ni S.B."/>
            <person name="Chen W.B."/>
            <person name="Zhang X.C."/>
            <person name="Jiao Y.N."/>
            <person name="Eichler E.E."/>
            <person name="Li G.H."/>
            <person name="Liu X."/>
            <person name="Gao L.Z."/>
        </authorList>
    </citation>
    <scope>NUCLEOTIDE SEQUENCE [LARGE SCALE GENOMIC DNA]</scope>
    <source>
        <strain evidence="8">cv. GT1</strain>
        <tissue evidence="7">Leaf</tissue>
    </source>
</reference>
<dbReference type="AlphaFoldDB" id="A0A6A6N277"/>
<keyword evidence="8" id="KW-1185">Reference proteome</keyword>
<accession>A0A6A6N277</accession>
<dbReference type="InterPro" id="IPR003340">
    <property type="entry name" value="B3_DNA-bd"/>
</dbReference>
<dbReference type="GO" id="GO:0005634">
    <property type="term" value="C:nucleus"/>
    <property type="evidence" value="ECO:0007669"/>
    <property type="project" value="UniProtKB-SubCell"/>
</dbReference>
<keyword evidence="3" id="KW-0238">DNA-binding</keyword>